<accession>A0A094ZT48</accession>
<dbReference type="PATRIC" id="fig|104102.7.peg.768"/>
<comment type="caution">
    <text evidence="1">The sequence shown here is derived from an EMBL/GenBank/DDBJ whole genome shotgun (WGS) entry which is preliminary data.</text>
</comment>
<reference evidence="1 2" key="1">
    <citation type="submission" date="2014-06" db="EMBL/GenBank/DDBJ databases">
        <title>Functional and comparative genomic analyses of the Drosophila gut microbiota identify candidate symbiosis factors.</title>
        <authorList>
            <person name="Newell P.D."/>
            <person name="Chaston J.M."/>
            <person name="Douglas A.E."/>
        </authorList>
    </citation>
    <scope>NUCLEOTIDE SEQUENCE [LARGE SCALE GENOMIC DNA]</scope>
    <source>
        <strain evidence="1 2">DmCS_006</strain>
    </source>
</reference>
<gene>
    <name evidence="1" type="ORF">AtDm6_0777</name>
</gene>
<dbReference type="EMBL" id="JOKM01000020">
    <property type="protein sequence ID" value="KGB25286.1"/>
    <property type="molecule type" value="Genomic_DNA"/>
</dbReference>
<dbReference type="AlphaFoldDB" id="A0A094ZT48"/>
<sequence length="40" mass="4450">MIRQIMQFLPSLVKGRVVDYTGKKAELTGKKAELTGKKAD</sequence>
<keyword evidence="2" id="KW-1185">Reference proteome</keyword>
<proteinExistence type="predicted"/>
<organism evidence="1 2">
    <name type="scientific">Acetobacter tropicalis</name>
    <dbReference type="NCBI Taxonomy" id="104102"/>
    <lineage>
        <taxon>Bacteria</taxon>
        <taxon>Pseudomonadati</taxon>
        <taxon>Pseudomonadota</taxon>
        <taxon>Alphaproteobacteria</taxon>
        <taxon>Acetobacterales</taxon>
        <taxon>Acetobacteraceae</taxon>
        <taxon>Acetobacter</taxon>
    </lineage>
</organism>
<name>A0A094ZT48_9PROT</name>
<evidence type="ECO:0000313" key="2">
    <source>
        <dbReference type="Proteomes" id="UP000029448"/>
    </source>
</evidence>
<dbReference type="Proteomes" id="UP000029448">
    <property type="component" value="Unassembled WGS sequence"/>
</dbReference>
<protein>
    <submittedName>
        <fullName evidence="1">Uncharacterized protein</fullName>
    </submittedName>
</protein>
<evidence type="ECO:0000313" key="1">
    <source>
        <dbReference type="EMBL" id="KGB25286.1"/>
    </source>
</evidence>